<dbReference type="Gene3D" id="3.90.1200.10">
    <property type="match status" value="1"/>
</dbReference>
<dbReference type="AlphaFoldDB" id="A0A1D2JAR3"/>
<comment type="caution">
    <text evidence="4">The sequence shown here is derived from an EMBL/GenBank/DDBJ whole genome shotgun (WGS) entry which is preliminary data.</text>
</comment>
<dbReference type="GO" id="GO:0005737">
    <property type="term" value="C:cytoplasm"/>
    <property type="evidence" value="ECO:0007669"/>
    <property type="project" value="TreeGrafter"/>
</dbReference>
<dbReference type="Proteomes" id="UP000242814">
    <property type="component" value="Unassembled WGS sequence"/>
</dbReference>
<dbReference type="InterPro" id="IPR007521">
    <property type="entry name" value="Choline_kin_N"/>
</dbReference>
<feature type="domain" description="Choline kinase N-terminal" evidence="3">
    <location>
        <begin position="228"/>
        <end position="300"/>
    </location>
</feature>
<evidence type="ECO:0000313" key="5">
    <source>
        <dbReference type="Proteomes" id="UP000242814"/>
    </source>
</evidence>
<evidence type="ECO:0000256" key="2">
    <source>
        <dbReference type="SAM" id="MobiDB-lite"/>
    </source>
</evidence>
<feature type="compositionally biased region" description="Polar residues" evidence="2">
    <location>
        <begin position="163"/>
        <end position="172"/>
    </location>
</feature>
<proteinExistence type="inferred from homology"/>
<protein>
    <recommendedName>
        <fullName evidence="3">Choline kinase N-terminal domain-containing protein</fullName>
    </recommendedName>
</protein>
<feature type="region of interest" description="Disordered" evidence="2">
    <location>
        <begin position="132"/>
        <end position="172"/>
    </location>
</feature>
<accession>A0A1D2JAR3</accession>
<dbReference type="Pfam" id="PF04428">
    <property type="entry name" value="Choline_kin_N"/>
    <property type="match status" value="1"/>
</dbReference>
<dbReference type="VEuPathDB" id="FungiDB:PABG_06064"/>
<feature type="region of interest" description="Disordered" evidence="2">
    <location>
        <begin position="1"/>
        <end position="115"/>
    </location>
</feature>
<dbReference type="GO" id="GO:0004103">
    <property type="term" value="F:choline kinase activity"/>
    <property type="evidence" value="ECO:0007669"/>
    <property type="project" value="TreeGrafter"/>
</dbReference>
<dbReference type="GO" id="GO:0006646">
    <property type="term" value="P:phosphatidylethanolamine biosynthetic process"/>
    <property type="evidence" value="ECO:0007669"/>
    <property type="project" value="TreeGrafter"/>
</dbReference>
<dbReference type="InterPro" id="IPR011009">
    <property type="entry name" value="Kinase-like_dom_sf"/>
</dbReference>
<feature type="compositionally biased region" description="Polar residues" evidence="2">
    <location>
        <begin position="614"/>
        <end position="630"/>
    </location>
</feature>
<feature type="compositionally biased region" description="Low complexity" evidence="2">
    <location>
        <begin position="717"/>
        <end position="732"/>
    </location>
</feature>
<dbReference type="SUPFAM" id="SSF56112">
    <property type="entry name" value="Protein kinase-like (PK-like)"/>
    <property type="match status" value="1"/>
</dbReference>
<dbReference type="VEuPathDB" id="FungiDB:PADG_06645"/>
<dbReference type="PANTHER" id="PTHR22603">
    <property type="entry name" value="CHOLINE/ETHANOALAMINE KINASE"/>
    <property type="match status" value="1"/>
</dbReference>
<dbReference type="PANTHER" id="PTHR22603:SF93">
    <property type="entry name" value="RE24176P"/>
    <property type="match status" value="1"/>
</dbReference>
<dbReference type="EMBL" id="LZYO01000228">
    <property type="protein sequence ID" value="ODH24706.1"/>
    <property type="molecule type" value="Genomic_DNA"/>
</dbReference>
<dbReference type="Pfam" id="PF01633">
    <property type="entry name" value="Choline_kinase"/>
    <property type="match status" value="1"/>
</dbReference>
<dbReference type="CDD" id="cd05157">
    <property type="entry name" value="ETNK_euk"/>
    <property type="match status" value="1"/>
</dbReference>
<sequence length="804" mass="89938">MEDVVVNTTVGSKEPVEPQNGVSRNMGPRAEASSPQRQPTTGDLPGRAGVESRPIKQHRASTGRRVTARPAPHSSPPSMTSLGSLGTQIQSFKFESVIQDESDPEMQGRNVEESSHAQLTLLAQVRDWLQQEKAKSAARRTKKTGATETPVPALASGDATHAATRQRSDSQCSDGTLALEKLEQILAQYPVSGKEGIPSTVIRRKRSSISLRRRTGTRSLRRGSVSDSDYSDADQAVPNADVALDNSKTLLYGGGEADSDFGNQGLNKPTSKDKEHWIRFKYEIVRLTHTLGLRGWRRVPIEDSRNIEVVRLSGALTNAVYVVTPPQNSPSTSSLAPKRPPPQLLLRIYGPQVEHLIDRKNELQILRRLAKRNIGPRVLGSFNNGRFEQYFHAKTLTPKDIRNPETSKQIAKRMRELHDGIELLPEETEGGPSIWKNWDKWVERCKQVASWLDREIMSSHNQSKSETECWRRQGFVCGSPWPKFRKAVDAYRKWLVNFYGGTAAINQQLIFAHNDTQYGNLLRLEPSGESPLLLPPNEHKQLVVIDFEYASANTRGLEFCNHFTEWCYNYHDPDRPWACNTKWYPTPEEQERFVRAYLNHRPHIIQQTERRDTQSAPTSVPDTRTSSSAAGTPVYATHSNSPRLSPFVLDSQDSLIQPSSRQDNDRADQALDLEIRRLLRETLLWRAANSAQWVAWGIVQAKVTGMEEALAAAAASASAASTTTEKQAPEAMAEMEETSAAESNDASDQLSEIADEHTGEFDYLAYAQDRALFFWADMLSLGLIKESELPTDMAERIKGHVIGY</sequence>
<feature type="compositionally biased region" description="Polar residues" evidence="2">
    <location>
        <begin position="76"/>
        <end position="93"/>
    </location>
</feature>
<dbReference type="GO" id="GO:0004305">
    <property type="term" value="F:ethanolamine kinase activity"/>
    <property type="evidence" value="ECO:0007669"/>
    <property type="project" value="TreeGrafter"/>
</dbReference>
<feature type="region of interest" description="Disordered" evidence="2">
    <location>
        <begin position="717"/>
        <end position="749"/>
    </location>
</feature>
<feature type="compositionally biased region" description="Basic residues" evidence="2">
    <location>
        <begin position="212"/>
        <end position="221"/>
    </location>
</feature>
<feature type="compositionally biased region" description="Polar residues" evidence="2">
    <location>
        <begin position="1"/>
        <end position="11"/>
    </location>
</feature>
<gene>
    <name evidence="4" type="ORF">ACO22_05261</name>
</gene>
<name>A0A1D2JAR3_PARBR</name>
<comment type="similarity">
    <text evidence="1">Belongs to the choline/ethanolamine kinase family.</text>
</comment>
<dbReference type="Gene3D" id="3.30.200.20">
    <property type="entry name" value="Phosphorylase Kinase, domain 1"/>
    <property type="match status" value="1"/>
</dbReference>
<evidence type="ECO:0000256" key="1">
    <source>
        <dbReference type="ARBA" id="ARBA00038211"/>
    </source>
</evidence>
<feature type="region of interest" description="Disordered" evidence="2">
    <location>
        <begin position="604"/>
        <end position="644"/>
    </location>
</feature>
<feature type="region of interest" description="Disordered" evidence="2">
    <location>
        <begin position="212"/>
        <end position="233"/>
    </location>
</feature>
<evidence type="ECO:0000313" key="4">
    <source>
        <dbReference type="EMBL" id="ODH24706.1"/>
    </source>
</evidence>
<organism evidence="4 5">
    <name type="scientific">Paracoccidioides brasiliensis</name>
    <dbReference type="NCBI Taxonomy" id="121759"/>
    <lineage>
        <taxon>Eukaryota</taxon>
        <taxon>Fungi</taxon>
        <taxon>Dikarya</taxon>
        <taxon>Ascomycota</taxon>
        <taxon>Pezizomycotina</taxon>
        <taxon>Eurotiomycetes</taxon>
        <taxon>Eurotiomycetidae</taxon>
        <taxon>Onygenales</taxon>
        <taxon>Ajellomycetaceae</taxon>
        <taxon>Paracoccidioides</taxon>
    </lineage>
</organism>
<evidence type="ECO:0000259" key="3">
    <source>
        <dbReference type="Pfam" id="PF04428"/>
    </source>
</evidence>
<reference evidence="4 5" key="1">
    <citation type="submission" date="2016-06" db="EMBL/GenBank/DDBJ databases">
        <authorList>
            <person name="Kjaerup R.B."/>
            <person name="Dalgaard T.S."/>
            <person name="Juul-Madsen H.R."/>
        </authorList>
    </citation>
    <scope>NUCLEOTIDE SEQUENCE [LARGE SCALE GENOMIC DNA]</scope>
    <source>
        <strain evidence="4 5">Pb300</strain>
    </source>
</reference>